<evidence type="ECO:0000256" key="6">
    <source>
        <dbReference type="ARBA" id="ARBA00022676"/>
    </source>
</evidence>
<evidence type="ECO:0000256" key="9">
    <source>
        <dbReference type="RuleBase" id="RU362045"/>
    </source>
</evidence>
<evidence type="ECO:0000256" key="5">
    <source>
        <dbReference type="ARBA" id="ARBA00018539"/>
    </source>
</evidence>
<reference evidence="11" key="1">
    <citation type="submission" date="2016-10" db="EMBL/GenBank/DDBJ databases">
        <authorList>
            <person name="Varghese N."/>
            <person name="Submissions S."/>
        </authorList>
    </citation>
    <scope>NUCLEOTIDE SEQUENCE [LARGE SCALE GENOMIC DNA]</scope>
    <source>
        <strain evidence="11">CGMCC 1.3431</strain>
    </source>
</reference>
<organism evidence="10 11">
    <name type="scientific">Asticcacaulis taihuensis</name>
    <dbReference type="NCBI Taxonomy" id="260084"/>
    <lineage>
        <taxon>Bacteria</taxon>
        <taxon>Pseudomonadati</taxon>
        <taxon>Pseudomonadota</taxon>
        <taxon>Alphaproteobacteria</taxon>
        <taxon>Caulobacterales</taxon>
        <taxon>Caulobacteraceae</taxon>
        <taxon>Asticcacaulis</taxon>
    </lineage>
</organism>
<dbReference type="PANTHER" id="PTHR10788">
    <property type="entry name" value="TREHALOSE-6-PHOSPHATE SYNTHASE"/>
    <property type="match status" value="1"/>
</dbReference>
<dbReference type="OrthoDB" id="9815690at2"/>
<accession>A0A1G4TBS2</accession>
<comment type="function">
    <text evidence="9">Probably involved in the osmoprotection via the biosynthesis of trehalose. Catalyzes the transfer of glucose from UDP-alpha-D-glucose (UDP-Glc) to D-glucose 6-phosphate (Glc-6-P) to form trehalose-6-phosphate. Acts with retention of the anomeric configuration of the UDP-sugar donor.</text>
</comment>
<sequence>MSRLIVVSNRVNPPADPGVGTAGGLAMALSAALREDKGLWFGWSGHTVEPYTGQMSMQVVGGVTVALLDLDAQDEQEYYNGYANRTLWPLFHYRPDLVNYERSFDEGYERVNTRFAETLLPLIGPDDIIWVQDYHLIPLGRELRKRGVKNRIGFFLHIPWPARRILSTLPRHGELVESMFSYDLVGFQTEDDVEAFTDYAIHDAGAALEKDGVISAFGRRIRARAFPIGIDATDFEATLKSERAELFYKTMLNSQAGRKMLLGVDRLDYSKGLEERFTAYETLLANNPGMHGHLFLLQIATRSRDEVDAYQDLRGRLDNLSGKINGAYATVDWVPLRYVNRAYRRDELAGIYRAADIGLVTPLRDGMNLVAKEYVAAQDPENPGVLVLSQFAGAAEQMKDALIVNPLSREDVSEAVHRGLSMPLKERKRRWESLMENVRTNDVSRWRDDFVACLKTPIAELAGVE</sequence>
<dbReference type="AlphaFoldDB" id="A0A1G4TBS2"/>
<evidence type="ECO:0000256" key="2">
    <source>
        <dbReference type="ARBA" id="ARBA00008799"/>
    </source>
</evidence>
<dbReference type="GO" id="GO:0005992">
    <property type="term" value="P:trehalose biosynthetic process"/>
    <property type="evidence" value="ECO:0007669"/>
    <property type="project" value="UniProtKB-UniRule"/>
</dbReference>
<evidence type="ECO:0000256" key="3">
    <source>
        <dbReference type="ARBA" id="ARBA00011881"/>
    </source>
</evidence>
<proteinExistence type="inferred from homology"/>
<dbReference type="Gene3D" id="3.40.50.2000">
    <property type="entry name" value="Glycogen Phosphorylase B"/>
    <property type="match status" value="2"/>
</dbReference>
<dbReference type="PANTHER" id="PTHR10788:SF106">
    <property type="entry name" value="BCDNA.GH08860"/>
    <property type="match status" value="1"/>
</dbReference>
<dbReference type="EC" id="2.4.1.15" evidence="4 9"/>
<dbReference type="STRING" id="260084.SAMN02927928_3416"/>
<keyword evidence="11" id="KW-1185">Reference proteome</keyword>
<dbReference type="RefSeq" id="WP_090650313.1">
    <property type="nucleotide sequence ID" value="NZ_CBCRYE010000007.1"/>
</dbReference>
<comment type="subunit">
    <text evidence="3 9">Homotetramer.</text>
</comment>
<protein>
    <recommendedName>
        <fullName evidence="5 9">Trehalose-6-phosphate synthase</fullName>
        <ecNumber evidence="4 9">2.4.1.15</ecNumber>
    </recommendedName>
    <alternativeName>
        <fullName evidence="9">Osmoregulatory trehalose synthesis protein A</fullName>
    </alternativeName>
    <alternativeName>
        <fullName evidence="9">UDP-glucose-glucosephosphate glucosyltransferase</fullName>
    </alternativeName>
</protein>
<keyword evidence="7 9" id="KW-0808">Transferase</keyword>
<evidence type="ECO:0000313" key="10">
    <source>
        <dbReference type="EMBL" id="SCW78758.1"/>
    </source>
</evidence>
<evidence type="ECO:0000256" key="7">
    <source>
        <dbReference type="ARBA" id="ARBA00022679"/>
    </source>
</evidence>
<dbReference type="SUPFAM" id="SSF53756">
    <property type="entry name" value="UDP-Glycosyltransferase/glycogen phosphorylase"/>
    <property type="match status" value="1"/>
</dbReference>
<gene>
    <name evidence="10" type="ORF">SAMN02927928_3416</name>
</gene>
<dbReference type="Pfam" id="PF00982">
    <property type="entry name" value="Glyco_transf_20"/>
    <property type="match status" value="1"/>
</dbReference>
<dbReference type="Proteomes" id="UP000199150">
    <property type="component" value="Unassembled WGS sequence"/>
</dbReference>
<dbReference type="GO" id="GO:0003825">
    <property type="term" value="F:alpha,alpha-trehalose-phosphate synthase (UDP-forming) activity"/>
    <property type="evidence" value="ECO:0007669"/>
    <property type="project" value="UniProtKB-UniRule"/>
</dbReference>
<comment type="similarity">
    <text evidence="2 9">Belongs to the glycosyltransferase 20 family.</text>
</comment>
<comment type="catalytic activity">
    <reaction evidence="8 9">
        <text>D-glucose 6-phosphate + UDP-alpha-D-glucose = alpha,alpha-trehalose 6-phosphate + UDP + H(+)</text>
        <dbReference type="Rhea" id="RHEA:18889"/>
        <dbReference type="ChEBI" id="CHEBI:15378"/>
        <dbReference type="ChEBI" id="CHEBI:58223"/>
        <dbReference type="ChEBI" id="CHEBI:58429"/>
        <dbReference type="ChEBI" id="CHEBI:58885"/>
        <dbReference type="ChEBI" id="CHEBI:61548"/>
        <dbReference type="EC" id="2.4.1.15"/>
    </reaction>
</comment>
<dbReference type="InterPro" id="IPR001830">
    <property type="entry name" value="Glyco_trans_20"/>
</dbReference>
<evidence type="ECO:0000313" key="11">
    <source>
        <dbReference type="Proteomes" id="UP000199150"/>
    </source>
</evidence>
<dbReference type="UniPathway" id="UPA00299"/>
<comment type="pathway">
    <text evidence="1 9">Glycan biosynthesis; trehalose biosynthesis.</text>
</comment>
<name>A0A1G4TBS2_9CAUL</name>
<dbReference type="InterPro" id="IPR012766">
    <property type="entry name" value="Trehalose_OtsA"/>
</dbReference>
<dbReference type="NCBIfam" id="TIGR02400">
    <property type="entry name" value="trehalose_OtsA"/>
    <property type="match status" value="1"/>
</dbReference>
<dbReference type="EMBL" id="FMTS01000007">
    <property type="protein sequence ID" value="SCW78758.1"/>
    <property type="molecule type" value="Genomic_DNA"/>
</dbReference>
<dbReference type="CDD" id="cd03788">
    <property type="entry name" value="GT20_TPS"/>
    <property type="match status" value="1"/>
</dbReference>
<evidence type="ECO:0000256" key="4">
    <source>
        <dbReference type="ARBA" id="ARBA00012538"/>
    </source>
</evidence>
<keyword evidence="6 9" id="KW-0328">Glycosyltransferase</keyword>
<evidence type="ECO:0000256" key="1">
    <source>
        <dbReference type="ARBA" id="ARBA00005199"/>
    </source>
</evidence>
<evidence type="ECO:0000256" key="8">
    <source>
        <dbReference type="ARBA" id="ARBA00048039"/>
    </source>
</evidence>